<gene>
    <name evidence="1" type="ORF">F2Q69_00028035</name>
</gene>
<evidence type="ECO:0000313" key="2">
    <source>
        <dbReference type="Proteomes" id="UP000712600"/>
    </source>
</evidence>
<sequence>MTPPQHIRISPLCLTKLASSVIVVVKLVLHCRLSSAKLSLCRQPVVLQILLCNRPSASAKLRLPRSHLAAIQSPSHREAPSEILTVLTLLVDTG</sequence>
<dbReference type="Proteomes" id="UP000712600">
    <property type="component" value="Unassembled WGS sequence"/>
</dbReference>
<protein>
    <submittedName>
        <fullName evidence="1">Uncharacterized protein</fullName>
    </submittedName>
</protein>
<dbReference type="AlphaFoldDB" id="A0A8S9RYZ0"/>
<reference evidence="1" key="1">
    <citation type="submission" date="2019-12" db="EMBL/GenBank/DDBJ databases">
        <title>Genome sequencing and annotation of Brassica cretica.</title>
        <authorList>
            <person name="Studholme D.J."/>
            <person name="Sarris P."/>
        </authorList>
    </citation>
    <scope>NUCLEOTIDE SEQUENCE</scope>
    <source>
        <strain evidence="1">PFS-109/04</strain>
        <tissue evidence="1">Leaf</tissue>
    </source>
</reference>
<accession>A0A8S9RYZ0</accession>
<evidence type="ECO:0000313" key="1">
    <source>
        <dbReference type="EMBL" id="KAF3586020.1"/>
    </source>
</evidence>
<name>A0A8S9RYZ0_BRACR</name>
<dbReference type="EMBL" id="QGKX02000088">
    <property type="protein sequence ID" value="KAF3586020.1"/>
    <property type="molecule type" value="Genomic_DNA"/>
</dbReference>
<proteinExistence type="predicted"/>
<comment type="caution">
    <text evidence="1">The sequence shown here is derived from an EMBL/GenBank/DDBJ whole genome shotgun (WGS) entry which is preliminary data.</text>
</comment>
<organism evidence="1 2">
    <name type="scientific">Brassica cretica</name>
    <name type="common">Mustard</name>
    <dbReference type="NCBI Taxonomy" id="69181"/>
    <lineage>
        <taxon>Eukaryota</taxon>
        <taxon>Viridiplantae</taxon>
        <taxon>Streptophyta</taxon>
        <taxon>Embryophyta</taxon>
        <taxon>Tracheophyta</taxon>
        <taxon>Spermatophyta</taxon>
        <taxon>Magnoliopsida</taxon>
        <taxon>eudicotyledons</taxon>
        <taxon>Gunneridae</taxon>
        <taxon>Pentapetalae</taxon>
        <taxon>rosids</taxon>
        <taxon>malvids</taxon>
        <taxon>Brassicales</taxon>
        <taxon>Brassicaceae</taxon>
        <taxon>Brassiceae</taxon>
        <taxon>Brassica</taxon>
    </lineage>
</organism>